<dbReference type="EMBL" id="JBHSNF010000002">
    <property type="protein sequence ID" value="MFC5526380.1"/>
    <property type="molecule type" value="Genomic_DNA"/>
</dbReference>
<sequence length="133" mass="14728">MSRKPAVGLTAVQLEAFCGHWPGVTRDMKWGNNLVLSVGGKMFAVTPSDGSEGGRLSFKVADERFLELTDQPGIIPAPYLARAHWVSILEPQRFGRAELEAFLRDSYALVRSRLTRKLQRALAPLPPRETGQP</sequence>
<dbReference type="InterPro" id="IPR007351">
    <property type="entry name" value="YjbR"/>
</dbReference>
<dbReference type="InterPro" id="IPR038056">
    <property type="entry name" value="YjbR-like_sf"/>
</dbReference>
<keyword evidence="2" id="KW-1185">Reference proteome</keyword>
<protein>
    <submittedName>
        <fullName evidence="1">MmcQ/YjbR family DNA-binding protein</fullName>
    </submittedName>
</protein>
<dbReference type="RefSeq" id="WP_377319997.1">
    <property type="nucleotide sequence ID" value="NZ_JBHSNF010000002.1"/>
</dbReference>
<comment type="caution">
    <text evidence="1">The sequence shown here is derived from an EMBL/GenBank/DDBJ whole genome shotgun (WGS) entry which is preliminary data.</text>
</comment>
<dbReference type="SUPFAM" id="SSF142906">
    <property type="entry name" value="YjbR-like"/>
    <property type="match status" value="1"/>
</dbReference>
<keyword evidence="1" id="KW-0238">DNA-binding</keyword>
<proteinExistence type="predicted"/>
<reference evidence="2" key="1">
    <citation type="journal article" date="2019" name="Int. J. Syst. Evol. Microbiol.">
        <title>The Global Catalogue of Microorganisms (GCM) 10K type strain sequencing project: providing services to taxonomists for standard genome sequencing and annotation.</title>
        <authorList>
            <consortium name="The Broad Institute Genomics Platform"/>
            <consortium name="The Broad Institute Genome Sequencing Center for Infectious Disease"/>
            <person name="Wu L."/>
            <person name="Ma J."/>
        </authorList>
    </citation>
    <scope>NUCLEOTIDE SEQUENCE [LARGE SCALE GENOMIC DNA]</scope>
    <source>
        <strain evidence="2">CGMCC 1.16619</strain>
    </source>
</reference>
<organism evidence="1 2">
    <name type="scientific">Rhodanobacter ginsengisoli</name>
    <dbReference type="NCBI Taxonomy" id="418646"/>
    <lineage>
        <taxon>Bacteria</taxon>
        <taxon>Pseudomonadati</taxon>
        <taxon>Pseudomonadota</taxon>
        <taxon>Gammaproteobacteria</taxon>
        <taxon>Lysobacterales</taxon>
        <taxon>Rhodanobacteraceae</taxon>
        <taxon>Rhodanobacter</taxon>
    </lineage>
</organism>
<dbReference type="InterPro" id="IPR058532">
    <property type="entry name" value="YjbR/MT2646/Rv2570-like"/>
</dbReference>
<evidence type="ECO:0000313" key="2">
    <source>
        <dbReference type="Proteomes" id="UP001596114"/>
    </source>
</evidence>
<accession>A0ABW0QNL2</accession>
<dbReference type="Proteomes" id="UP001596114">
    <property type="component" value="Unassembled WGS sequence"/>
</dbReference>
<dbReference type="Gene3D" id="3.90.1150.30">
    <property type="match status" value="1"/>
</dbReference>
<gene>
    <name evidence="1" type="ORF">ACFPPA_11615</name>
</gene>
<evidence type="ECO:0000313" key="1">
    <source>
        <dbReference type="EMBL" id="MFC5526380.1"/>
    </source>
</evidence>
<dbReference type="Pfam" id="PF04237">
    <property type="entry name" value="YjbR"/>
    <property type="match status" value="1"/>
</dbReference>
<dbReference type="PANTHER" id="PTHR35145">
    <property type="entry name" value="CYTOPLASMIC PROTEIN-RELATED"/>
    <property type="match status" value="1"/>
</dbReference>
<dbReference type="PANTHER" id="PTHR35145:SF1">
    <property type="entry name" value="CYTOPLASMIC PROTEIN"/>
    <property type="match status" value="1"/>
</dbReference>
<name>A0ABW0QNL2_9GAMM</name>
<dbReference type="GO" id="GO:0003677">
    <property type="term" value="F:DNA binding"/>
    <property type="evidence" value="ECO:0007669"/>
    <property type="project" value="UniProtKB-KW"/>
</dbReference>